<dbReference type="SUPFAM" id="SSF53850">
    <property type="entry name" value="Periplasmic binding protein-like II"/>
    <property type="match status" value="1"/>
</dbReference>
<dbReference type="GO" id="GO:0030288">
    <property type="term" value="C:outer membrane-bounded periplasmic space"/>
    <property type="evidence" value="ECO:0007669"/>
    <property type="project" value="TreeGrafter"/>
</dbReference>
<keyword evidence="2" id="KW-0479">Metal-binding</keyword>
<evidence type="ECO:0000313" key="4">
    <source>
        <dbReference type="EMBL" id="MDY6550741.1"/>
    </source>
</evidence>
<sequence>MRLNKLNQKKYGWFCVVPLLSSLLLSGCTTNSVSQKQEELTVYTAVETDQLSRYQWALKKAHPELKIKWVRDSTGIVTAKLLAEKNKPQADVVMGLALTSLLVMDQENLLHPYRPKNIEALKPNFYSQKTIPTWTGMTAWESALCVNTVELKKRNLPVPQSWQDLTKAQYKDLIVMPNPASSGTGYLDVTAWIQIFGEQKAWPYMKDLDRNISQYVHSGSKPCKMAAQGEAVIGISFGYPGLKLQAQGAPLELVYPKEGLGWEMEASAIVKGTKHLSSAQKFIDWTVSEEANELYAQNFGLVAHQKVKPQHKGMPVDLEEKLIPHNFDWAAQQRDSILKRWSAQFEH</sequence>
<dbReference type="NCBIfam" id="TIGR03261">
    <property type="entry name" value="phnS2"/>
    <property type="match status" value="1"/>
</dbReference>
<feature type="binding site" evidence="2">
    <location>
        <position position="239"/>
    </location>
    <ligand>
        <name>Fe cation</name>
        <dbReference type="ChEBI" id="CHEBI:24875"/>
    </ligand>
</feature>
<dbReference type="PANTHER" id="PTHR30006">
    <property type="entry name" value="THIAMINE-BINDING PERIPLASMIC PROTEIN-RELATED"/>
    <property type="match status" value="1"/>
</dbReference>
<dbReference type="Gene3D" id="3.40.190.10">
    <property type="entry name" value="Periplasmic binding protein-like II"/>
    <property type="match status" value="2"/>
</dbReference>
<evidence type="ECO:0000313" key="5">
    <source>
        <dbReference type="Proteomes" id="UP001278995"/>
    </source>
</evidence>
<dbReference type="EMBL" id="JAXHPL010000054">
    <property type="protein sequence ID" value="MDY6487449.1"/>
    <property type="molecule type" value="Genomic_DNA"/>
</dbReference>
<dbReference type="Proteomes" id="UP001278995">
    <property type="component" value="Unassembled WGS sequence"/>
</dbReference>
<name>A0AB35UXR1_9GAMM</name>
<proteinExistence type="predicted"/>
<evidence type="ECO:0000256" key="2">
    <source>
        <dbReference type="PIRSR" id="PIRSR002825-1"/>
    </source>
</evidence>
<dbReference type="InterPro" id="IPR017663">
    <property type="entry name" value="ABC_2-AEP-bd"/>
</dbReference>
<keyword evidence="1" id="KW-0732">Signal</keyword>
<dbReference type="GO" id="GO:0030976">
    <property type="term" value="F:thiamine pyrophosphate binding"/>
    <property type="evidence" value="ECO:0007669"/>
    <property type="project" value="TreeGrafter"/>
</dbReference>
<dbReference type="AlphaFoldDB" id="A0AB35UXR1"/>
<evidence type="ECO:0000313" key="3">
    <source>
        <dbReference type="EMBL" id="MDY6487449.1"/>
    </source>
</evidence>
<evidence type="ECO:0000256" key="1">
    <source>
        <dbReference type="ARBA" id="ARBA00022729"/>
    </source>
</evidence>
<reference evidence="4 6" key="3">
    <citation type="journal article" date="2024" name="Syst. Appl. Microbiol.">
        <title>Evidence for the occurrence of Acinetobacter faecalis in cattle feces and its emended description.</title>
        <authorList>
            <person name="Kyselkova M."/>
            <person name="Xanthopoulou K."/>
            <person name="Shestivska V."/>
            <person name="Spanelova P."/>
            <person name="Maixnerova M."/>
            <person name="Higgins P.G."/>
            <person name="Nemec A."/>
        </authorList>
    </citation>
    <scope>NUCLEOTIDE SEQUENCE [LARGE SCALE GENOMIC DNA]</scope>
    <source>
        <strain evidence="4 6">ANC 7225</strain>
    </source>
</reference>
<protein>
    <submittedName>
        <fullName evidence="3">2-aminoethylphosphonate ABC transporter substrate-binding protein</fullName>
    </submittedName>
</protein>
<dbReference type="Pfam" id="PF13343">
    <property type="entry name" value="SBP_bac_6"/>
    <property type="match status" value="1"/>
</dbReference>
<dbReference type="InterPro" id="IPR026045">
    <property type="entry name" value="Ferric-bd"/>
</dbReference>
<dbReference type="GO" id="GO:0015888">
    <property type="term" value="P:thiamine transport"/>
    <property type="evidence" value="ECO:0007669"/>
    <property type="project" value="TreeGrafter"/>
</dbReference>
<keyword evidence="2" id="KW-0408">Iron</keyword>
<dbReference type="GO" id="GO:0030975">
    <property type="term" value="F:thiamine binding"/>
    <property type="evidence" value="ECO:0007669"/>
    <property type="project" value="TreeGrafter"/>
</dbReference>
<gene>
    <name evidence="4" type="ORF">SKM48_08225</name>
    <name evidence="3" type="ORF">SKM51_09630</name>
</gene>
<dbReference type="GO" id="GO:0046872">
    <property type="term" value="F:metal ion binding"/>
    <property type="evidence" value="ECO:0007669"/>
    <property type="project" value="UniProtKB-KW"/>
</dbReference>
<reference evidence="3 5" key="1">
    <citation type="submission" date="2023-11" db="EMBL/GenBank/DDBJ databases">
        <title>The common occurrence of Acinetobacte faecalis in cattle feces and its emended description.</title>
        <authorList>
            <person name="Kyselkova M."/>
            <person name="Xanthopoulou K."/>
            <person name="Shestivska V."/>
            <person name="Spanelova P."/>
            <person name="Maixnerova M."/>
            <person name="Higgins P.G."/>
            <person name="Nemec A."/>
        </authorList>
    </citation>
    <scope>NUCLEOTIDE SEQUENCE [LARGE SCALE GENOMIC DNA]</scope>
    <source>
        <strain evidence="3 5">ANC 7483</strain>
    </source>
</reference>
<dbReference type="EMBL" id="JAXHPO010000033">
    <property type="protein sequence ID" value="MDY6550741.1"/>
    <property type="molecule type" value="Genomic_DNA"/>
</dbReference>
<dbReference type="PIRSF" id="PIRSF002825">
    <property type="entry name" value="CfbpA"/>
    <property type="match status" value="1"/>
</dbReference>
<keyword evidence="6" id="KW-1185">Reference proteome</keyword>
<evidence type="ECO:0000313" key="6">
    <source>
        <dbReference type="Proteomes" id="UP001284094"/>
    </source>
</evidence>
<accession>A0AB35UXR1</accession>
<dbReference type="CDD" id="cd13544">
    <property type="entry name" value="PBP2_Fbp_like_1"/>
    <property type="match status" value="1"/>
</dbReference>
<comment type="caution">
    <text evidence="3">The sequence shown here is derived from an EMBL/GenBank/DDBJ whole genome shotgun (WGS) entry which is preliminary data.</text>
</comment>
<organism evidence="3 5">
    <name type="scientific">Acinetobacter faecalis</name>
    <dbReference type="NCBI Taxonomy" id="2665161"/>
    <lineage>
        <taxon>Bacteria</taxon>
        <taxon>Pseudomonadati</taxon>
        <taxon>Pseudomonadota</taxon>
        <taxon>Gammaproteobacteria</taxon>
        <taxon>Moraxellales</taxon>
        <taxon>Moraxellaceae</taxon>
        <taxon>Acinetobacter</taxon>
    </lineage>
</organism>
<dbReference type="PROSITE" id="PS51257">
    <property type="entry name" value="PROKAR_LIPOPROTEIN"/>
    <property type="match status" value="1"/>
</dbReference>
<dbReference type="PANTHER" id="PTHR30006:SF2">
    <property type="entry name" value="ABC TRANSPORTER SUBSTRATE-BINDING PROTEIN"/>
    <property type="match status" value="1"/>
</dbReference>
<reference evidence="4" key="2">
    <citation type="submission" date="2023-11" db="EMBL/GenBank/DDBJ databases">
        <authorList>
            <person name="Kyselkova M."/>
            <person name="Xanthopoulou K."/>
            <person name="Shestivska V."/>
            <person name="Spanelova P."/>
            <person name="Maixnerova M."/>
            <person name="Higgins P.G."/>
            <person name="Nemec A."/>
        </authorList>
    </citation>
    <scope>NUCLEOTIDE SEQUENCE</scope>
    <source>
        <strain evidence="4">ANC 7225</strain>
    </source>
</reference>
<dbReference type="Proteomes" id="UP001284094">
    <property type="component" value="Unassembled WGS sequence"/>
</dbReference>
<dbReference type="RefSeq" id="WP_248102708.1">
    <property type="nucleotide sequence ID" value="NZ_JAXHPK010000042.1"/>
</dbReference>